<dbReference type="PANTHER" id="PTHR35333">
    <property type="entry name" value="BETA-LACTAMASE"/>
    <property type="match status" value="1"/>
</dbReference>
<evidence type="ECO:0000313" key="4">
    <source>
        <dbReference type="Proteomes" id="UP000603865"/>
    </source>
</evidence>
<evidence type="ECO:0000256" key="1">
    <source>
        <dbReference type="SAM" id="SignalP"/>
    </source>
</evidence>
<comment type="caution">
    <text evidence="3">The sequence shown here is derived from an EMBL/GenBank/DDBJ whole genome shotgun (WGS) entry which is preliminary data.</text>
</comment>
<dbReference type="PANTHER" id="PTHR35333:SF4">
    <property type="entry name" value="SLR0121 PROTEIN"/>
    <property type="match status" value="1"/>
</dbReference>
<feature type="domain" description="Beta-lactamase class A catalytic" evidence="2">
    <location>
        <begin position="77"/>
        <end position="326"/>
    </location>
</feature>
<dbReference type="Gene3D" id="3.40.710.10">
    <property type="entry name" value="DD-peptidase/beta-lactamase superfamily"/>
    <property type="match status" value="1"/>
</dbReference>
<dbReference type="Pfam" id="PF13354">
    <property type="entry name" value="Beta-lactamase2"/>
    <property type="match status" value="1"/>
</dbReference>
<dbReference type="RefSeq" id="WP_229776080.1">
    <property type="nucleotide sequence ID" value="NZ_BMQL01000016.1"/>
</dbReference>
<accession>A0A918CB12</accession>
<dbReference type="InterPro" id="IPR000871">
    <property type="entry name" value="Beta-lactam_class-A"/>
</dbReference>
<reference evidence="3" key="1">
    <citation type="journal article" date="2014" name="Int. J. Syst. Evol. Microbiol.">
        <title>Complete genome sequence of Corynebacterium casei LMG S-19264T (=DSM 44701T), isolated from a smear-ripened cheese.</title>
        <authorList>
            <consortium name="US DOE Joint Genome Institute (JGI-PGF)"/>
            <person name="Walter F."/>
            <person name="Albersmeier A."/>
            <person name="Kalinowski J."/>
            <person name="Ruckert C."/>
        </authorList>
    </citation>
    <scope>NUCLEOTIDE SEQUENCE</scope>
    <source>
        <strain evidence="3">JCM 31311</strain>
    </source>
</reference>
<dbReference type="InterPro" id="IPR045155">
    <property type="entry name" value="Beta-lactam_cat"/>
</dbReference>
<protein>
    <submittedName>
        <fullName evidence="3">Serine hydrolase</fullName>
    </submittedName>
</protein>
<gene>
    <name evidence="3" type="ORF">GCM10008957_28570</name>
</gene>
<dbReference type="SUPFAM" id="SSF56601">
    <property type="entry name" value="beta-lactamase/transpeptidase-like"/>
    <property type="match status" value="1"/>
</dbReference>
<organism evidence="3 4">
    <name type="scientific">Deinococcus ruber</name>
    <dbReference type="NCBI Taxonomy" id="1848197"/>
    <lineage>
        <taxon>Bacteria</taxon>
        <taxon>Thermotogati</taxon>
        <taxon>Deinococcota</taxon>
        <taxon>Deinococci</taxon>
        <taxon>Deinococcales</taxon>
        <taxon>Deinococcaceae</taxon>
        <taxon>Deinococcus</taxon>
    </lineage>
</organism>
<evidence type="ECO:0000313" key="3">
    <source>
        <dbReference type="EMBL" id="GGR14024.1"/>
    </source>
</evidence>
<keyword evidence="3" id="KW-0378">Hydrolase</keyword>
<dbReference type="GO" id="GO:0030655">
    <property type="term" value="P:beta-lactam antibiotic catabolic process"/>
    <property type="evidence" value="ECO:0007669"/>
    <property type="project" value="InterPro"/>
</dbReference>
<name>A0A918CB12_9DEIO</name>
<proteinExistence type="predicted"/>
<evidence type="ECO:0000259" key="2">
    <source>
        <dbReference type="Pfam" id="PF13354"/>
    </source>
</evidence>
<keyword evidence="1" id="KW-0732">Signal</keyword>
<dbReference type="EMBL" id="BMQL01000016">
    <property type="protein sequence ID" value="GGR14024.1"/>
    <property type="molecule type" value="Genomic_DNA"/>
</dbReference>
<dbReference type="GO" id="GO:0008800">
    <property type="term" value="F:beta-lactamase activity"/>
    <property type="evidence" value="ECO:0007669"/>
    <property type="project" value="InterPro"/>
</dbReference>
<dbReference type="Proteomes" id="UP000603865">
    <property type="component" value="Unassembled WGS sequence"/>
</dbReference>
<feature type="chain" id="PRO_5036872466" evidence="1">
    <location>
        <begin position="24"/>
        <end position="361"/>
    </location>
</feature>
<keyword evidence="4" id="KW-1185">Reference proteome</keyword>
<dbReference type="InterPro" id="IPR012338">
    <property type="entry name" value="Beta-lactam/transpept-like"/>
</dbReference>
<dbReference type="AlphaFoldDB" id="A0A918CB12"/>
<dbReference type="GO" id="GO:0046677">
    <property type="term" value="P:response to antibiotic"/>
    <property type="evidence" value="ECO:0007669"/>
    <property type="project" value="InterPro"/>
</dbReference>
<sequence length="361" mass="38383">MFGTLLPALLTAQLAAGSMTANASISLTPAPCGPAPSIAATSLPLPAAVSGRVRFYAARYDPQTLAPLGAVALGRVNEVQPLASTFKPLVVHGMLEDVDAGRFTLSSVFTTTPANRSIERFPAGKNSLLTLAKRAIVLSDNTAADLLMLAYGPQRLARSVQAQSPCTSVLLTTKAWWTAQAGLAAGVLGTDTLAGAQHYAQQGFEDRVQTARQLIAASANVEAPALERALDSYFHGPAYTQALELALQNTSTVNAYADLMARTLPGNDLRPATRRVFRDIMEGGCCRPKQPALKTTYWAAKAGSGWRILNLVGYVETADGTRLAYAYFNDQSNTTDSEQMELQIPSVVKWIQANLLTLASP</sequence>
<feature type="signal peptide" evidence="1">
    <location>
        <begin position="1"/>
        <end position="23"/>
    </location>
</feature>
<reference evidence="3" key="2">
    <citation type="submission" date="2020-09" db="EMBL/GenBank/DDBJ databases">
        <authorList>
            <person name="Sun Q."/>
            <person name="Ohkuma M."/>
        </authorList>
    </citation>
    <scope>NUCLEOTIDE SEQUENCE</scope>
    <source>
        <strain evidence="3">JCM 31311</strain>
    </source>
</reference>